<accession>A0A6I6K151</accession>
<sequence>MKNLVQKYKVQIGFALAGAIGGFLYWRFVGCLSGTCPIRSVWYWSTMWGTAVGYLAGDFINDILVRRKNKKEENSERKVSEHN</sequence>
<keyword evidence="1" id="KW-1133">Transmembrane helix</keyword>
<dbReference type="KEGG" id="mcos:GM418_26945"/>
<keyword evidence="1" id="KW-0472">Membrane</keyword>
<dbReference type="InterPro" id="IPR045764">
    <property type="entry name" value="DUF6132"/>
</dbReference>
<protein>
    <submittedName>
        <fullName evidence="2">Uncharacterized protein</fullName>
    </submittedName>
</protein>
<dbReference type="EMBL" id="CP046401">
    <property type="protein sequence ID" value="QGY47168.1"/>
    <property type="molecule type" value="Genomic_DNA"/>
</dbReference>
<evidence type="ECO:0000313" key="2">
    <source>
        <dbReference type="EMBL" id="QGY47168.1"/>
    </source>
</evidence>
<dbReference type="Proteomes" id="UP000428260">
    <property type="component" value="Chromosome"/>
</dbReference>
<proteinExistence type="predicted"/>
<organism evidence="2 3">
    <name type="scientific">Maribellus comscasis</name>
    <dbReference type="NCBI Taxonomy" id="2681766"/>
    <lineage>
        <taxon>Bacteria</taxon>
        <taxon>Pseudomonadati</taxon>
        <taxon>Bacteroidota</taxon>
        <taxon>Bacteroidia</taxon>
        <taxon>Marinilabiliales</taxon>
        <taxon>Prolixibacteraceae</taxon>
        <taxon>Maribellus</taxon>
    </lineage>
</organism>
<keyword evidence="1" id="KW-0812">Transmembrane</keyword>
<evidence type="ECO:0000256" key="1">
    <source>
        <dbReference type="SAM" id="Phobius"/>
    </source>
</evidence>
<dbReference type="AlphaFoldDB" id="A0A6I6K151"/>
<dbReference type="Pfam" id="PF19628">
    <property type="entry name" value="DUF6132"/>
    <property type="match status" value="1"/>
</dbReference>
<reference evidence="2 3" key="1">
    <citation type="submission" date="2019-11" db="EMBL/GenBank/DDBJ databases">
        <authorList>
            <person name="Zheng R.K."/>
            <person name="Sun C.M."/>
        </authorList>
    </citation>
    <scope>NUCLEOTIDE SEQUENCE [LARGE SCALE GENOMIC DNA]</scope>
    <source>
        <strain evidence="2 3">WC007</strain>
    </source>
</reference>
<feature type="transmembrane region" description="Helical" evidence="1">
    <location>
        <begin position="41"/>
        <end position="61"/>
    </location>
</feature>
<feature type="transmembrane region" description="Helical" evidence="1">
    <location>
        <begin position="12"/>
        <end position="29"/>
    </location>
</feature>
<dbReference type="RefSeq" id="WP_158870770.1">
    <property type="nucleotide sequence ID" value="NZ_CP046401.1"/>
</dbReference>
<name>A0A6I6K151_9BACT</name>
<evidence type="ECO:0000313" key="3">
    <source>
        <dbReference type="Proteomes" id="UP000428260"/>
    </source>
</evidence>
<gene>
    <name evidence="2" type="ORF">GM418_26945</name>
</gene>
<keyword evidence="3" id="KW-1185">Reference proteome</keyword>